<reference evidence="2 3" key="1">
    <citation type="submission" date="2020-08" db="EMBL/GenBank/DDBJ databases">
        <title>Genomic Encyclopedia of Type Strains, Phase III (KMG-III): the genomes of soil and plant-associated and newly described type strains.</title>
        <authorList>
            <person name="Whitman W."/>
        </authorList>
    </citation>
    <scope>NUCLEOTIDE SEQUENCE [LARGE SCALE GENOMIC DNA]</scope>
    <source>
        <strain evidence="2 3">CECT 8799</strain>
    </source>
</reference>
<keyword evidence="3" id="KW-1185">Reference proteome</keyword>
<protein>
    <submittedName>
        <fullName evidence="2">Putative nucleic acid-binding protein</fullName>
    </submittedName>
</protein>
<dbReference type="InterPro" id="IPR029060">
    <property type="entry name" value="PIN-like_dom_sf"/>
</dbReference>
<sequence>MKQVILDNHILIWGIKEQAEAGQEEMIERTQQFFEECKRKKTKLLIPSVVVGELLTAVEAKYHPMTLNLLQGSFLIPPYDAASSAIFARLWREKKESGAVNQIREELQATRQELKADCMIVATAIAQKVDAIFSHDAKLKAFANGQIQVLEVPRLQAQQRLSLEET</sequence>
<evidence type="ECO:0000259" key="1">
    <source>
        <dbReference type="Pfam" id="PF01850"/>
    </source>
</evidence>
<accession>A0A7W4WG60</accession>
<proteinExistence type="predicted"/>
<dbReference type="RefSeq" id="WP_183463951.1">
    <property type="nucleotide sequence ID" value="NZ_JACHWZ010000040.1"/>
</dbReference>
<dbReference type="Gene3D" id="3.40.50.1010">
    <property type="entry name" value="5'-nuclease"/>
    <property type="match status" value="1"/>
</dbReference>
<name>A0A7W4WG60_9GAMM</name>
<dbReference type="SUPFAM" id="SSF88723">
    <property type="entry name" value="PIN domain-like"/>
    <property type="match status" value="1"/>
</dbReference>
<comment type="caution">
    <text evidence="2">The sequence shown here is derived from an EMBL/GenBank/DDBJ whole genome shotgun (WGS) entry which is preliminary data.</text>
</comment>
<dbReference type="InterPro" id="IPR002716">
    <property type="entry name" value="PIN_dom"/>
</dbReference>
<dbReference type="Proteomes" id="UP000535937">
    <property type="component" value="Unassembled WGS sequence"/>
</dbReference>
<organism evidence="2 3">
    <name type="scientific">Microbulbifer rhizosphaerae</name>
    <dbReference type="NCBI Taxonomy" id="1562603"/>
    <lineage>
        <taxon>Bacteria</taxon>
        <taxon>Pseudomonadati</taxon>
        <taxon>Pseudomonadota</taxon>
        <taxon>Gammaproteobacteria</taxon>
        <taxon>Cellvibrionales</taxon>
        <taxon>Microbulbiferaceae</taxon>
        <taxon>Microbulbifer</taxon>
    </lineage>
</organism>
<dbReference type="AlphaFoldDB" id="A0A7W4WG60"/>
<feature type="domain" description="PIN" evidence="1">
    <location>
        <begin position="4"/>
        <end position="143"/>
    </location>
</feature>
<evidence type="ECO:0000313" key="2">
    <source>
        <dbReference type="EMBL" id="MBB3063617.1"/>
    </source>
</evidence>
<dbReference type="Pfam" id="PF01850">
    <property type="entry name" value="PIN"/>
    <property type="match status" value="1"/>
</dbReference>
<dbReference type="EMBL" id="JACHWZ010000040">
    <property type="protein sequence ID" value="MBB3063617.1"/>
    <property type="molecule type" value="Genomic_DNA"/>
</dbReference>
<evidence type="ECO:0000313" key="3">
    <source>
        <dbReference type="Proteomes" id="UP000535937"/>
    </source>
</evidence>
<gene>
    <name evidence="2" type="ORF">FHS09_004477</name>
</gene>